<dbReference type="Proteomes" id="UP000199138">
    <property type="component" value="Unassembled WGS sequence"/>
</dbReference>
<accession>A0A1I7G0T7</accession>
<organism evidence="1 2">
    <name type="scientific">Pustulibacterium marinum</name>
    <dbReference type="NCBI Taxonomy" id="1224947"/>
    <lineage>
        <taxon>Bacteria</taxon>
        <taxon>Pseudomonadati</taxon>
        <taxon>Bacteroidota</taxon>
        <taxon>Flavobacteriia</taxon>
        <taxon>Flavobacteriales</taxon>
        <taxon>Flavobacteriaceae</taxon>
        <taxon>Pustulibacterium</taxon>
    </lineage>
</organism>
<gene>
    <name evidence="1" type="ORF">SAMN05216480_10327</name>
</gene>
<dbReference type="OrthoDB" id="1491402at2"/>
<protein>
    <recommendedName>
        <fullName evidence="3">Fibronectin type-III domain-containing protein</fullName>
    </recommendedName>
</protein>
<sequence>MRVYKVHTNYSKLVDAELGPFSTHVHECLTGNTNFTLAEGDLTTLSTNITNYTELFDKLNANGMRTNTIAKNDARQVLIENLRVLATTVNLQAYNQNEKLQSSGFTLNKQPETIQEYPAPIGIKVWQGNNSGTIHAQVPPNSACELYVFYYTDDATITDPTQMKQIISKKSKVEITGLTTGTTYTITAAYRGSSPKVNYANFVTIIAP</sequence>
<keyword evidence="2" id="KW-1185">Reference proteome</keyword>
<name>A0A1I7G0T7_9FLAO</name>
<reference evidence="1 2" key="1">
    <citation type="submission" date="2016-10" db="EMBL/GenBank/DDBJ databases">
        <authorList>
            <person name="de Groot N.N."/>
        </authorList>
    </citation>
    <scope>NUCLEOTIDE SEQUENCE [LARGE SCALE GENOMIC DNA]</scope>
    <source>
        <strain evidence="1 2">CGMCC 1.12333</strain>
    </source>
</reference>
<evidence type="ECO:0000313" key="1">
    <source>
        <dbReference type="EMBL" id="SFU41941.1"/>
    </source>
</evidence>
<dbReference type="AlphaFoldDB" id="A0A1I7G0T7"/>
<evidence type="ECO:0008006" key="3">
    <source>
        <dbReference type="Google" id="ProtNLM"/>
    </source>
</evidence>
<proteinExistence type="predicted"/>
<evidence type="ECO:0000313" key="2">
    <source>
        <dbReference type="Proteomes" id="UP000199138"/>
    </source>
</evidence>
<dbReference type="RefSeq" id="WP_093024125.1">
    <property type="nucleotide sequence ID" value="NZ_FPBK01000003.1"/>
</dbReference>
<dbReference type="EMBL" id="FPBK01000003">
    <property type="protein sequence ID" value="SFU41941.1"/>
    <property type="molecule type" value="Genomic_DNA"/>
</dbReference>